<gene>
    <name evidence="1" type="ORF">BV25DRAFT_1819683</name>
</gene>
<dbReference type="EMBL" id="MU277190">
    <property type="protein sequence ID" value="KAI0067358.1"/>
    <property type="molecule type" value="Genomic_DNA"/>
</dbReference>
<accession>A0ACB8TG12</accession>
<keyword evidence="2" id="KW-1185">Reference proteome</keyword>
<name>A0ACB8TG12_9AGAM</name>
<proteinExistence type="predicted"/>
<organism evidence="1 2">
    <name type="scientific">Artomyces pyxidatus</name>
    <dbReference type="NCBI Taxonomy" id="48021"/>
    <lineage>
        <taxon>Eukaryota</taxon>
        <taxon>Fungi</taxon>
        <taxon>Dikarya</taxon>
        <taxon>Basidiomycota</taxon>
        <taxon>Agaricomycotina</taxon>
        <taxon>Agaricomycetes</taxon>
        <taxon>Russulales</taxon>
        <taxon>Auriscalpiaceae</taxon>
        <taxon>Artomyces</taxon>
    </lineage>
</organism>
<dbReference type="Proteomes" id="UP000814140">
    <property type="component" value="Unassembled WGS sequence"/>
</dbReference>
<reference evidence="1" key="1">
    <citation type="submission" date="2021-03" db="EMBL/GenBank/DDBJ databases">
        <authorList>
            <consortium name="DOE Joint Genome Institute"/>
            <person name="Ahrendt S."/>
            <person name="Looney B.P."/>
            <person name="Miyauchi S."/>
            <person name="Morin E."/>
            <person name="Drula E."/>
            <person name="Courty P.E."/>
            <person name="Chicoki N."/>
            <person name="Fauchery L."/>
            <person name="Kohler A."/>
            <person name="Kuo A."/>
            <person name="Labutti K."/>
            <person name="Pangilinan J."/>
            <person name="Lipzen A."/>
            <person name="Riley R."/>
            <person name="Andreopoulos W."/>
            <person name="He G."/>
            <person name="Johnson J."/>
            <person name="Barry K.W."/>
            <person name="Grigoriev I.V."/>
            <person name="Nagy L."/>
            <person name="Hibbett D."/>
            <person name="Henrissat B."/>
            <person name="Matheny P.B."/>
            <person name="Labbe J."/>
            <person name="Martin F."/>
        </authorList>
    </citation>
    <scope>NUCLEOTIDE SEQUENCE</scope>
    <source>
        <strain evidence="1">HHB10654</strain>
    </source>
</reference>
<evidence type="ECO:0000313" key="1">
    <source>
        <dbReference type="EMBL" id="KAI0067358.1"/>
    </source>
</evidence>
<sequence length="848" mass="94050">MHESLPKGDLQELLGVVPPYTPSASGNTPGVLPYLTEGSGHPYHLVVVAGQECPSLSGIPLGLGAGFKLKEKEKEKEKEKDADKARDNDPERELERNRQKFKEGLKELHRNRLLKQEQEESSHHPPSGWTSILEDFFCSGVQGVGHARKDFVRSDSRARDLRAPELDRAFSTGDIHRRRAVSKVSDVRKGPYEMLVKERMMGIYLAIFVHRDARHLVEGTSKSAVTAGLIGGRVGNKGGVGISLKINGATMLFVNAHLAAHEGKLLNRMANLIKIKSELSVDPFLKPDDHRMMAEDLTDKFDYTFLCGDLNFRLDISRLHADWLISRQEYAQALAFDQLYNIMRNGQAFVGFREGPINFPPTFKYDVLRTLKSKPKRGRPPGVQEVVSELSGDESAPRRSESRLSRDSSEDEDEEPDREALSVVSSGTGYSKKTTDAEDDDGDNESSSEDDSDSDEEDVRQKPMPQRNHAKELVKRLSVTAALKAKVKWQELVSPGSPRPSSKWPRASERPVRRDIEGQSSSMPVTPSLSKQSTTSFSGVSTSRSVGDHDSLVHSPPMKQRPSSIKSVVHSVHDGVDGERDDDKGVYDSSSKQRVPSWCDRILFKSTVKPDPEGDEDDRSTIPRSNFFANAWRSFSSRGRKESMGSMHSTDQPSHFPPTDAPSPPDTRPPSPLPSNTPARRRRRPVSIEISPDLQFPPPLLSKSHSSMALNRQYQSPTHSPPLPSSPPRPKTAVPVRARTAPDSQPTVSPSFPSSSGSSSPELPPPTPPRDVAHNANVPRWRLLSFLARDPHESRASTPVSEILPTPTRPRRGEVVCLSYGTLDDRGMRRLEGRSDHRPVIGCYAVYI</sequence>
<protein>
    <submittedName>
        <fullName evidence="1">Uncharacterized protein</fullName>
    </submittedName>
</protein>
<evidence type="ECO:0000313" key="2">
    <source>
        <dbReference type="Proteomes" id="UP000814140"/>
    </source>
</evidence>
<comment type="caution">
    <text evidence="1">The sequence shown here is derived from an EMBL/GenBank/DDBJ whole genome shotgun (WGS) entry which is preliminary data.</text>
</comment>
<reference evidence="1" key="2">
    <citation type="journal article" date="2022" name="New Phytol.">
        <title>Evolutionary transition to the ectomycorrhizal habit in the genomes of a hyperdiverse lineage of mushroom-forming fungi.</title>
        <authorList>
            <person name="Looney B."/>
            <person name="Miyauchi S."/>
            <person name="Morin E."/>
            <person name="Drula E."/>
            <person name="Courty P.E."/>
            <person name="Kohler A."/>
            <person name="Kuo A."/>
            <person name="LaButti K."/>
            <person name="Pangilinan J."/>
            <person name="Lipzen A."/>
            <person name="Riley R."/>
            <person name="Andreopoulos W."/>
            <person name="He G."/>
            <person name="Johnson J."/>
            <person name="Nolan M."/>
            <person name="Tritt A."/>
            <person name="Barry K.W."/>
            <person name="Grigoriev I.V."/>
            <person name="Nagy L.G."/>
            <person name="Hibbett D."/>
            <person name="Henrissat B."/>
            <person name="Matheny P.B."/>
            <person name="Labbe J."/>
            <person name="Martin F.M."/>
        </authorList>
    </citation>
    <scope>NUCLEOTIDE SEQUENCE</scope>
    <source>
        <strain evidence="1">HHB10654</strain>
    </source>
</reference>